<sequence length="136" mass="15897">MPASVTRIEVMGPHMTKHHLDNGQVLHHFTQADTGHPHDHPFPFESVILVGGYEEHEFMLHPDGRYTIDCRQRLPGESHRVKADTVHRITRLLAGECWTLISPGAKVKEPGFYRFQRGRIYRRAWNGRWRRWLPAT</sequence>
<proteinExistence type="predicted"/>
<comment type="caution">
    <text evidence="1">The sequence shown here is derived from an EMBL/GenBank/DDBJ whole genome shotgun (WGS) entry which is preliminary data.</text>
</comment>
<dbReference type="AlphaFoldDB" id="A0A6M0IS69"/>
<gene>
    <name evidence="1" type="ORF">GK091_29160</name>
</gene>
<dbReference type="EMBL" id="JAAGNZ010000014">
    <property type="protein sequence ID" value="NEU70964.1"/>
    <property type="molecule type" value="Genomic_DNA"/>
</dbReference>
<accession>A0A6M0IS69</accession>
<dbReference type="Proteomes" id="UP000477386">
    <property type="component" value="Unassembled WGS sequence"/>
</dbReference>
<reference evidence="1 2" key="1">
    <citation type="submission" date="2020-02" db="EMBL/GenBank/DDBJ databases">
        <title>Draft genome sequence of two Spirosoma agri KCTC 52727 and Spirosoma terrae KCTC 52035.</title>
        <authorList>
            <person name="Rojas J."/>
            <person name="Ambika Manirajan B."/>
            <person name="Ratering S."/>
            <person name="Suarez C."/>
            <person name="Schnell S."/>
        </authorList>
    </citation>
    <scope>NUCLEOTIDE SEQUENCE [LARGE SCALE GENOMIC DNA]</scope>
    <source>
        <strain evidence="1 2">KCTC 52727</strain>
    </source>
</reference>
<evidence type="ECO:0000313" key="2">
    <source>
        <dbReference type="Proteomes" id="UP000477386"/>
    </source>
</evidence>
<dbReference type="RefSeq" id="WP_164044273.1">
    <property type="nucleotide sequence ID" value="NZ_JAAGNZ010000014.1"/>
</dbReference>
<keyword evidence="2" id="KW-1185">Reference proteome</keyword>
<protein>
    <submittedName>
        <fullName evidence="1">Uncharacterized protein</fullName>
    </submittedName>
</protein>
<evidence type="ECO:0000313" key="1">
    <source>
        <dbReference type="EMBL" id="NEU70964.1"/>
    </source>
</evidence>
<name>A0A6M0IS69_9BACT</name>
<organism evidence="1 2">
    <name type="scientific">Spirosoma agri</name>
    <dbReference type="NCBI Taxonomy" id="1987381"/>
    <lineage>
        <taxon>Bacteria</taxon>
        <taxon>Pseudomonadati</taxon>
        <taxon>Bacteroidota</taxon>
        <taxon>Cytophagia</taxon>
        <taxon>Cytophagales</taxon>
        <taxon>Cytophagaceae</taxon>
        <taxon>Spirosoma</taxon>
    </lineage>
</organism>